<dbReference type="Proteomes" id="UP000887013">
    <property type="component" value="Unassembled WGS sequence"/>
</dbReference>
<name>A0A8X6MJQ7_NEPPI</name>
<dbReference type="OrthoDB" id="10016527at2759"/>
<proteinExistence type="predicted"/>
<comment type="catalytic activity">
    <reaction evidence="7">
        <text>L-threonyl-[protein] + ATP = O-phospho-L-threonyl-[protein] + ADP + H(+)</text>
        <dbReference type="Rhea" id="RHEA:46608"/>
        <dbReference type="Rhea" id="RHEA-COMP:11060"/>
        <dbReference type="Rhea" id="RHEA-COMP:11605"/>
        <dbReference type="ChEBI" id="CHEBI:15378"/>
        <dbReference type="ChEBI" id="CHEBI:30013"/>
        <dbReference type="ChEBI" id="CHEBI:30616"/>
        <dbReference type="ChEBI" id="CHEBI:61977"/>
        <dbReference type="ChEBI" id="CHEBI:456216"/>
        <dbReference type="EC" id="2.7.11.1"/>
    </reaction>
</comment>
<keyword evidence="2" id="KW-0723">Serine/threonine-protein kinase</keyword>
<keyword evidence="10" id="KW-1185">Reference proteome</keyword>
<evidence type="ECO:0000313" key="10">
    <source>
        <dbReference type="Proteomes" id="UP000887013"/>
    </source>
</evidence>
<dbReference type="EC" id="2.7.11.1" evidence="1"/>
<evidence type="ECO:0000256" key="6">
    <source>
        <dbReference type="ARBA" id="ARBA00022840"/>
    </source>
</evidence>
<sequence>MQSLELLRNRYAVAASSRPHLKEATLIDLASTLKASTPKEEQKLVIKKLKEEQRRKLAILGEQYEQSIADMLQKQSIRLDESQELELLTAFQSKIKMQGEAQRNRKRRELEDRHTCAAYEVQHSLFPHLCRYNSSLPVLQQTYGLFLNERPMILLLQCF</sequence>
<keyword evidence="6" id="KW-0067">ATP-binding</keyword>
<comment type="catalytic activity">
    <reaction evidence="8">
        <text>L-seryl-[protein] + ATP = O-phospho-L-seryl-[protein] + ADP + H(+)</text>
        <dbReference type="Rhea" id="RHEA:17989"/>
        <dbReference type="Rhea" id="RHEA-COMP:9863"/>
        <dbReference type="Rhea" id="RHEA-COMP:11604"/>
        <dbReference type="ChEBI" id="CHEBI:15378"/>
        <dbReference type="ChEBI" id="CHEBI:29999"/>
        <dbReference type="ChEBI" id="CHEBI:30616"/>
        <dbReference type="ChEBI" id="CHEBI:83421"/>
        <dbReference type="ChEBI" id="CHEBI:456216"/>
        <dbReference type="EC" id="2.7.11.1"/>
    </reaction>
</comment>
<evidence type="ECO:0000256" key="1">
    <source>
        <dbReference type="ARBA" id="ARBA00012513"/>
    </source>
</evidence>
<dbReference type="PANTHER" id="PTHR47167:SF4">
    <property type="entry name" value="SERINE_THREONINE-PROTEIN KINASE TAO"/>
    <property type="match status" value="1"/>
</dbReference>
<dbReference type="InterPro" id="IPR051234">
    <property type="entry name" value="TAO_STE20_kinase"/>
</dbReference>
<dbReference type="GO" id="GO:0004674">
    <property type="term" value="F:protein serine/threonine kinase activity"/>
    <property type="evidence" value="ECO:0007669"/>
    <property type="project" value="UniProtKB-KW"/>
</dbReference>
<dbReference type="GO" id="GO:0005737">
    <property type="term" value="C:cytoplasm"/>
    <property type="evidence" value="ECO:0007669"/>
    <property type="project" value="TreeGrafter"/>
</dbReference>
<dbReference type="AlphaFoldDB" id="A0A8X6MJQ7"/>
<evidence type="ECO:0000313" key="9">
    <source>
        <dbReference type="EMBL" id="GFS57928.1"/>
    </source>
</evidence>
<protein>
    <recommendedName>
        <fullName evidence="1">non-specific serine/threonine protein kinase</fullName>
        <ecNumber evidence="1">2.7.11.1</ecNumber>
    </recommendedName>
</protein>
<evidence type="ECO:0000256" key="4">
    <source>
        <dbReference type="ARBA" id="ARBA00022741"/>
    </source>
</evidence>
<reference evidence="9" key="1">
    <citation type="submission" date="2020-08" db="EMBL/GenBank/DDBJ databases">
        <title>Multicomponent nature underlies the extraordinary mechanical properties of spider dragline silk.</title>
        <authorList>
            <person name="Kono N."/>
            <person name="Nakamura H."/>
            <person name="Mori M."/>
            <person name="Yoshida Y."/>
            <person name="Ohtoshi R."/>
            <person name="Malay A.D."/>
            <person name="Moran D.A.P."/>
            <person name="Tomita M."/>
            <person name="Numata K."/>
            <person name="Arakawa K."/>
        </authorList>
    </citation>
    <scope>NUCLEOTIDE SEQUENCE</scope>
</reference>
<comment type="caution">
    <text evidence="9">The sequence shown here is derived from an EMBL/GenBank/DDBJ whole genome shotgun (WGS) entry which is preliminary data.</text>
</comment>
<gene>
    <name evidence="9" type="primary">taok1-b</name>
    <name evidence="9" type="ORF">NPIL_109821</name>
</gene>
<organism evidence="9 10">
    <name type="scientific">Nephila pilipes</name>
    <name type="common">Giant wood spider</name>
    <name type="synonym">Nephila maculata</name>
    <dbReference type="NCBI Taxonomy" id="299642"/>
    <lineage>
        <taxon>Eukaryota</taxon>
        <taxon>Metazoa</taxon>
        <taxon>Ecdysozoa</taxon>
        <taxon>Arthropoda</taxon>
        <taxon>Chelicerata</taxon>
        <taxon>Arachnida</taxon>
        <taxon>Araneae</taxon>
        <taxon>Araneomorphae</taxon>
        <taxon>Entelegynae</taxon>
        <taxon>Araneoidea</taxon>
        <taxon>Nephilidae</taxon>
        <taxon>Nephila</taxon>
    </lineage>
</organism>
<dbReference type="GO" id="GO:0005524">
    <property type="term" value="F:ATP binding"/>
    <property type="evidence" value="ECO:0007669"/>
    <property type="project" value="UniProtKB-KW"/>
</dbReference>
<dbReference type="EMBL" id="BMAW01046919">
    <property type="protein sequence ID" value="GFS57928.1"/>
    <property type="molecule type" value="Genomic_DNA"/>
</dbReference>
<accession>A0A8X6MJQ7</accession>
<evidence type="ECO:0000256" key="8">
    <source>
        <dbReference type="ARBA" id="ARBA00048679"/>
    </source>
</evidence>
<evidence type="ECO:0000256" key="5">
    <source>
        <dbReference type="ARBA" id="ARBA00022777"/>
    </source>
</evidence>
<evidence type="ECO:0000256" key="7">
    <source>
        <dbReference type="ARBA" id="ARBA00047899"/>
    </source>
</evidence>
<dbReference type="PANTHER" id="PTHR47167">
    <property type="entry name" value="SERINE/THREONINE-PROTEIN KINASE TAO1-LIKE PROTEIN"/>
    <property type="match status" value="1"/>
</dbReference>
<evidence type="ECO:0000256" key="2">
    <source>
        <dbReference type="ARBA" id="ARBA00022527"/>
    </source>
</evidence>
<keyword evidence="5" id="KW-0418">Kinase</keyword>
<evidence type="ECO:0000256" key="3">
    <source>
        <dbReference type="ARBA" id="ARBA00022679"/>
    </source>
</evidence>
<keyword evidence="4" id="KW-0547">Nucleotide-binding</keyword>
<keyword evidence="3" id="KW-0808">Transferase</keyword>